<comment type="caution">
    <text evidence="1">The sequence shown here is derived from an EMBL/GenBank/DDBJ whole genome shotgun (WGS) entry which is preliminary data.</text>
</comment>
<protein>
    <submittedName>
        <fullName evidence="1">Uncharacterized protein</fullName>
    </submittedName>
</protein>
<dbReference type="EMBL" id="BGPR01000971">
    <property type="protein sequence ID" value="GBM41709.1"/>
    <property type="molecule type" value="Genomic_DNA"/>
</dbReference>
<organism evidence="1 2">
    <name type="scientific">Araneus ventricosus</name>
    <name type="common">Orbweaver spider</name>
    <name type="synonym">Epeira ventricosa</name>
    <dbReference type="NCBI Taxonomy" id="182803"/>
    <lineage>
        <taxon>Eukaryota</taxon>
        <taxon>Metazoa</taxon>
        <taxon>Ecdysozoa</taxon>
        <taxon>Arthropoda</taxon>
        <taxon>Chelicerata</taxon>
        <taxon>Arachnida</taxon>
        <taxon>Araneae</taxon>
        <taxon>Araneomorphae</taxon>
        <taxon>Entelegynae</taxon>
        <taxon>Araneoidea</taxon>
        <taxon>Araneidae</taxon>
        <taxon>Araneus</taxon>
    </lineage>
</organism>
<keyword evidence="2" id="KW-1185">Reference proteome</keyword>
<accession>A0A4Y2FMW2</accession>
<evidence type="ECO:0000313" key="2">
    <source>
        <dbReference type="Proteomes" id="UP000499080"/>
    </source>
</evidence>
<sequence length="121" mass="14097">MMRSWFLLNCQNEKVSPCNFLLEWKWTMHDHGTFCGQMKPISIAKVLPVLKIAEYGKRESVKNATIAYSFSKGHCMLRVYGSSYRWPILFRGDWSFASCNLYVDLTRYESLSCNQLIPALK</sequence>
<evidence type="ECO:0000313" key="1">
    <source>
        <dbReference type="EMBL" id="GBM41709.1"/>
    </source>
</evidence>
<reference evidence="1 2" key="1">
    <citation type="journal article" date="2019" name="Sci. Rep.">
        <title>Orb-weaving spider Araneus ventricosus genome elucidates the spidroin gene catalogue.</title>
        <authorList>
            <person name="Kono N."/>
            <person name="Nakamura H."/>
            <person name="Ohtoshi R."/>
            <person name="Moran D.A.P."/>
            <person name="Shinohara A."/>
            <person name="Yoshida Y."/>
            <person name="Fujiwara M."/>
            <person name="Mori M."/>
            <person name="Tomita M."/>
            <person name="Arakawa K."/>
        </authorList>
    </citation>
    <scope>NUCLEOTIDE SEQUENCE [LARGE SCALE GENOMIC DNA]</scope>
</reference>
<name>A0A4Y2FMW2_ARAVE</name>
<gene>
    <name evidence="1" type="ORF">AVEN_173114_1</name>
</gene>
<dbReference type="Proteomes" id="UP000499080">
    <property type="component" value="Unassembled WGS sequence"/>
</dbReference>
<proteinExistence type="predicted"/>
<dbReference type="AlphaFoldDB" id="A0A4Y2FMW2"/>